<evidence type="ECO:0000256" key="5">
    <source>
        <dbReference type="SAM" id="MobiDB-lite"/>
    </source>
</evidence>
<dbReference type="HOGENOM" id="CLU_049195_0_0_1"/>
<feature type="compositionally biased region" description="Pro residues" evidence="5">
    <location>
        <begin position="26"/>
        <end position="35"/>
    </location>
</feature>
<dbReference type="SMART" id="SM00614">
    <property type="entry name" value="ZnF_BED"/>
    <property type="match status" value="1"/>
</dbReference>
<feature type="compositionally biased region" description="Basic residues" evidence="5">
    <location>
        <begin position="178"/>
        <end position="190"/>
    </location>
</feature>
<evidence type="ECO:0000256" key="3">
    <source>
        <dbReference type="ARBA" id="ARBA00022833"/>
    </source>
</evidence>
<sequence>MSFAYITHPTNTFNYTYPGRSNMLPVPSPPPPQPHIPQLSVSPPSHQTSPLLVSPPPQAQAKQPTIPSIQVPPTQSPQSLNSPNATAPQTQHLISAAEQHLQERQQHQQHQLDAAARLQQLRHSQPPLPKLPPSEIPHTHSPPHLSAGSSPQQLPTLIATSNPHPLASPAPIPSPISKPKRKNRPGKKFGAKKRSWVWTWFKQDPNDPNLAECDYCGKTILRLPSDKGSPKKLNEHLKTHKININSINYARMVPIDGNGVTYTRDGQPISYPPNYGSFRVSNNGDSSNNTSPTASNNNNNGSGASLNDEMRDDSDVSDDSRSIATEDNHKFISDDLDTSPFTPMKFRTHLLKFLTENKLPINVIKSESFKQLIYDLRPESVSDLMELTGMYSSLIEVSRYGINSNNSNKNDAMIPDEAALQAGSLAVPNGNLENNNNKDGGNLIEKNGDN</sequence>
<feature type="region of interest" description="Disordered" evidence="5">
    <location>
        <begin position="20"/>
        <end position="88"/>
    </location>
</feature>
<proteinExistence type="predicted"/>
<feature type="compositionally biased region" description="Low complexity" evidence="5">
    <location>
        <begin position="286"/>
        <end position="305"/>
    </location>
</feature>
<dbReference type="EMBL" id="AOGT01000531">
    <property type="protein sequence ID" value="EMG49672.1"/>
    <property type="molecule type" value="Genomic_DNA"/>
</dbReference>
<dbReference type="AlphaFoldDB" id="M3HQC6"/>
<keyword evidence="8" id="KW-1185">Reference proteome</keyword>
<feature type="compositionally biased region" description="Low complexity" evidence="5">
    <location>
        <begin position="429"/>
        <end position="442"/>
    </location>
</feature>
<keyword evidence="1" id="KW-0479">Metal-binding</keyword>
<reference evidence="7 8" key="1">
    <citation type="submission" date="2013-02" db="EMBL/GenBank/DDBJ databases">
        <title>Genome sequence of Candida maltosa Xu316, a potential industrial strain for xylitol and ethanol production.</title>
        <authorList>
            <person name="Yu J."/>
            <person name="Wang Q."/>
            <person name="Geng X."/>
            <person name="Bao W."/>
            <person name="He P."/>
            <person name="Cai J."/>
        </authorList>
    </citation>
    <scope>NUCLEOTIDE SEQUENCE [LARGE SCALE GENOMIC DNA]</scope>
    <source>
        <strain evidence="8">Xu316</strain>
    </source>
</reference>
<evidence type="ECO:0000259" key="6">
    <source>
        <dbReference type="PROSITE" id="PS50808"/>
    </source>
</evidence>
<evidence type="ECO:0000256" key="4">
    <source>
        <dbReference type="PROSITE-ProRule" id="PRU00027"/>
    </source>
</evidence>
<feature type="domain" description="BED-type" evidence="6">
    <location>
        <begin position="192"/>
        <end position="247"/>
    </location>
</feature>
<dbReference type="Proteomes" id="UP000011777">
    <property type="component" value="Unassembled WGS sequence"/>
</dbReference>
<evidence type="ECO:0000256" key="1">
    <source>
        <dbReference type="ARBA" id="ARBA00022723"/>
    </source>
</evidence>
<accession>M3HQC6</accession>
<dbReference type="GO" id="GO:0008270">
    <property type="term" value="F:zinc ion binding"/>
    <property type="evidence" value="ECO:0007669"/>
    <property type="project" value="UniProtKB-KW"/>
</dbReference>
<dbReference type="STRING" id="1245528.M3HQC6"/>
<keyword evidence="2 4" id="KW-0863">Zinc-finger</keyword>
<evidence type="ECO:0000256" key="2">
    <source>
        <dbReference type="ARBA" id="ARBA00022771"/>
    </source>
</evidence>
<dbReference type="eggNOG" id="ENOG502SA0F">
    <property type="taxonomic scope" value="Eukaryota"/>
</dbReference>
<comment type="caution">
    <text evidence="7">The sequence shown here is derived from an EMBL/GenBank/DDBJ whole genome shotgun (WGS) entry which is preliminary data.</text>
</comment>
<feature type="compositionally biased region" description="Polar residues" evidence="5">
    <location>
        <begin position="42"/>
        <end position="51"/>
    </location>
</feature>
<protein>
    <recommendedName>
        <fullName evidence="6">BED-type domain-containing protein</fullName>
    </recommendedName>
</protein>
<organism evidence="7 8">
    <name type="scientific">Candida maltosa (strain Xu316)</name>
    <name type="common">Yeast</name>
    <dbReference type="NCBI Taxonomy" id="1245528"/>
    <lineage>
        <taxon>Eukaryota</taxon>
        <taxon>Fungi</taxon>
        <taxon>Dikarya</taxon>
        <taxon>Ascomycota</taxon>
        <taxon>Saccharomycotina</taxon>
        <taxon>Pichiomycetes</taxon>
        <taxon>Debaryomycetaceae</taxon>
        <taxon>Candida/Lodderomyces clade</taxon>
        <taxon>Candida</taxon>
    </lineage>
</organism>
<feature type="compositionally biased region" description="Pro residues" evidence="5">
    <location>
        <begin position="166"/>
        <end position="176"/>
    </location>
</feature>
<feature type="compositionally biased region" description="Pro residues" evidence="5">
    <location>
        <begin position="126"/>
        <end position="135"/>
    </location>
</feature>
<feature type="compositionally biased region" description="Polar residues" evidence="5">
    <location>
        <begin position="147"/>
        <end position="161"/>
    </location>
</feature>
<feature type="compositionally biased region" description="Polar residues" evidence="5">
    <location>
        <begin position="60"/>
        <end position="88"/>
    </location>
</feature>
<evidence type="ECO:0000313" key="8">
    <source>
        <dbReference type="Proteomes" id="UP000011777"/>
    </source>
</evidence>
<keyword evidence="3" id="KW-0862">Zinc</keyword>
<feature type="region of interest" description="Disordered" evidence="5">
    <location>
        <begin position="264"/>
        <end position="323"/>
    </location>
</feature>
<dbReference type="InterPro" id="IPR003656">
    <property type="entry name" value="Znf_BED"/>
</dbReference>
<evidence type="ECO:0000313" key="7">
    <source>
        <dbReference type="EMBL" id="EMG49672.1"/>
    </source>
</evidence>
<feature type="region of interest" description="Disordered" evidence="5">
    <location>
        <begin position="427"/>
        <end position="450"/>
    </location>
</feature>
<name>M3HQC6_CANMX</name>
<dbReference type="OrthoDB" id="4095286at2759"/>
<feature type="region of interest" description="Disordered" evidence="5">
    <location>
        <begin position="124"/>
        <end position="190"/>
    </location>
</feature>
<gene>
    <name evidence="7" type="ORF">G210_5515</name>
</gene>
<dbReference type="GO" id="GO:0003677">
    <property type="term" value="F:DNA binding"/>
    <property type="evidence" value="ECO:0007669"/>
    <property type="project" value="InterPro"/>
</dbReference>
<dbReference type="PROSITE" id="PS50808">
    <property type="entry name" value="ZF_BED"/>
    <property type="match status" value="1"/>
</dbReference>